<dbReference type="Proteomes" id="UP000007800">
    <property type="component" value="Unassembled WGS sequence"/>
</dbReference>
<reference evidence="1 2" key="1">
    <citation type="submission" date="2008-07" db="EMBL/GenBank/DDBJ databases">
        <authorList>
            <person name="El-Sayed N."/>
            <person name="Caler E."/>
            <person name="Inman J."/>
            <person name="Amedeo P."/>
            <person name="Hass B."/>
            <person name="Wortman J."/>
        </authorList>
    </citation>
    <scope>NUCLEOTIDE SEQUENCE [LARGE SCALE GENOMIC DNA]</scope>
    <source>
        <strain evidence="2">ATCC 50983 / TXsc</strain>
    </source>
</reference>
<dbReference type="EMBL" id="GG674240">
    <property type="protein sequence ID" value="EER14473.1"/>
    <property type="molecule type" value="Genomic_DNA"/>
</dbReference>
<proteinExistence type="predicted"/>
<evidence type="ECO:0000313" key="1">
    <source>
        <dbReference type="EMBL" id="EER14473.1"/>
    </source>
</evidence>
<name>C5KM20_PERM5</name>
<accession>C5KM20</accession>
<dbReference type="GeneID" id="9045002"/>
<dbReference type="RefSeq" id="XP_002782678.1">
    <property type="nucleotide sequence ID" value="XM_002782632.1"/>
</dbReference>
<dbReference type="AlphaFoldDB" id="C5KM20"/>
<organism evidence="2">
    <name type="scientific">Perkinsus marinus (strain ATCC 50983 / TXsc)</name>
    <dbReference type="NCBI Taxonomy" id="423536"/>
    <lineage>
        <taxon>Eukaryota</taxon>
        <taxon>Sar</taxon>
        <taxon>Alveolata</taxon>
        <taxon>Perkinsozoa</taxon>
        <taxon>Perkinsea</taxon>
        <taxon>Perkinsida</taxon>
        <taxon>Perkinsidae</taxon>
        <taxon>Perkinsus</taxon>
    </lineage>
</organism>
<dbReference type="InParanoid" id="C5KM20"/>
<protein>
    <submittedName>
        <fullName evidence="1">Uncharacterized protein</fullName>
    </submittedName>
</protein>
<evidence type="ECO:0000313" key="2">
    <source>
        <dbReference type="Proteomes" id="UP000007800"/>
    </source>
</evidence>
<gene>
    <name evidence="1" type="ORF">Pmar_PMAR014481</name>
</gene>
<keyword evidence="2" id="KW-1185">Reference proteome</keyword>
<sequence length="58" mass="6463">MLSLVTAIFQIVRHDVAEHASAHEMLRLPFNLSLYLLAPADMCWTRYGASQIALSCSV</sequence>